<feature type="domain" description="DUF5723" evidence="2">
    <location>
        <begin position="66"/>
        <end position="448"/>
    </location>
</feature>
<keyword evidence="4" id="KW-1185">Reference proteome</keyword>
<sequence length="475" mass="51953">MKKLFLFSIALLMSTSLLTAQGIGSQGSSDARSMSMGKSFASSFGLMAIGKNPANVYQDSASVTEFILPIPAPNISLSLGSNFISIDDYNYYFGTKVIGNDGKTYGRELTETDKKNLKEIFKDGGSIYSDISFQLIGVKIQPSKNFGAIGFSITDRFSSNLTLPKSLIDLGLDGNLPNQVYNFSDTKFKAWWLRKTSFTYSREFDLLKGISIGASVNLVSGYFYIGVEKVNTELKTGDANVITGKGDFLAYSAFSKDFNVKYNFDNKPKKDFSFTAFPEPSGSGVGFDFGIAAKINESISVALSITDIGSIEWKNDVAQFSSNAPIYLDDITNKEQIDTLTSRLTGKDNGKYISSLKTDMATALHIAIAWTNRSSNVRSAGRMLAVLELHQGFNEQPGNYKTPRLVAGLDYSPTKAIGLRTGFSIGGFDKFGWALGLGFDLGLLEFNIGTPDFQNVLNPNSAKRITVAFDSRWRF</sequence>
<dbReference type="Proteomes" id="UP001221302">
    <property type="component" value="Unassembled WGS sequence"/>
</dbReference>
<evidence type="ECO:0000259" key="2">
    <source>
        <dbReference type="Pfam" id="PF18990"/>
    </source>
</evidence>
<dbReference type="AlphaFoldDB" id="A0AAE3TC66"/>
<evidence type="ECO:0000256" key="1">
    <source>
        <dbReference type="SAM" id="SignalP"/>
    </source>
</evidence>
<protein>
    <submittedName>
        <fullName evidence="3">DUF5723 family protein</fullName>
    </submittedName>
</protein>
<dbReference type="EMBL" id="JARGDL010000005">
    <property type="protein sequence ID" value="MDF1611580.1"/>
    <property type="molecule type" value="Genomic_DNA"/>
</dbReference>
<dbReference type="RefSeq" id="WP_321535347.1">
    <property type="nucleotide sequence ID" value="NZ_JARGDL010000005.1"/>
</dbReference>
<gene>
    <name evidence="3" type="ORF">P0M35_05430</name>
</gene>
<feature type="signal peptide" evidence="1">
    <location>
        <begin position="1"/>
        <end position="19"/>
    </location>
</feature>
<evidence type="ECO:0000313" key="3">
    <source>
        <dbReference type="EMBL" id="MDF1611580.1"/>
    </source>
</evidence>
<reference evidence="3" key="1">
    <citation type="submission" date="2023-03" db="EMBL/GenBank/DDBJ databases">
        <title>Stygiobacter electus gen. nov., sp. nov., facultatively anaerobic thermotolerant bacterium of the class Ignavibacteria from a well of Yessentuki mineral water deposit.</title>
        <authorList>
            <person name="Podosokorskaya O.A."/>
            <person name="Elcheninov A.G."/>
            <person name="Petrova N.F."/>
            <person name="Zavarzina D.G."/>
            <person name="Kublanov I.V."/>
            <person name="Merkel A.Y."/>
        </authorList>
    </citation>
    <scope>NUCLEOTIDE SEQUENCE</scope>
    <source>
        <strain evidence="3">09-Me</strain>
    </source>
</reference>
<comment type="caution">
    <text evidence="3">The sequence shown here is derived from an EMBL/GenBank/DDBJ whole genome shotgun (WGS) entry which is preliminary data.</text>
</comment>
<feature type="chain" id="PRO_5042061929" evidence="1">
    <location>
        <begin position="20"/>
        <end position="475"/>
    </location>
</feature>
<dbReference type="InterPro" id="IPR043781">
    <property type="entry name" value="DUF5723"/>
</dbReference>
<keyword evidence="1" id="KW-0732">Signal</keyword>
<evidence type="ECO:0000313" key="4">
    <source>
        <dbReference type="Proteomes" id="UP001221302"/>
    </source>
</evidence>
<accession>A0AAE3TC66</accession>
<name>A0AAE3TC66_9BACT</name>
<organism evidence="3 4">
    <name type="scientific">Stygiobacter electus</name>
    <dbReference type="NCBI Taxonomy" id="3032292"/>
    <lineage>
        <taxon>Bacteria</taxon>
        <taxon>Pseudomonadati</taxon>
        <taxon>Ignavibacteriota</taxon>
        <taxon>Ignavibacteria</taxon>
        <taxon>Ignavibacteriales</taxon>
        <taxon>Melioribacteraceae</taxon>
        <taxon>Stygiobacter</taxon>
    </lineage>
</organism>
<proteinExistence type="predicted"/>
<dbReference type="Pfam" id="PF18990">
    <property type="entry name" value="DUF5723"/>
    <property type="match status" value="1"/>
</dbReference>